<organism evidence="10 11">
    <name type="scientific">Arthrobacter echini</name>
    <dbReference type="NCBI Taxonomy" id="1529066"/>
    <lineage>
        <taxon>Bacteria</taxon>
        <taxon>Bacillati</taxon>
        <taxon>Actinomycetota</taxon>
        <taxon>Actinomycetes</taxon>
        <taxon>Micrococcales</taxon>
        <taxon>Micrococcaceae</taxon>
        <taxon>Arthrobacter</taxon>
    </lineage>
</organism>
<evidence type="ECO:0000256" key="1">
    <source>
        <dbReference type="ARBA" id="ARBA00022475"/>
    </source>
</evidence>
<dbReference type="OrthoDB" id="4793367at2"/>
<dbReference type="InterPro" id="IPR013685">
    <property type="entry name" value="POTRA_FtsQ_type"/>
</dbReference>
<evidence type="ECO:0000256" key="2">
    <source>
        <dbReference type="ARBA" id="ARBA00022618"/>
    </source>
</evidence>
<keyword evidence="11" id="KW-1185">Reference proteome</keyword>
<evidence type="ECO:0000256" key="3">
    <source>
        <dbReference type="ARBA" id="ARBA00022692"/>
    </source>
</evidence>
<reference evidence="10 11" key="1">
    <citation type="submission" date="2019-08" db="EMBL/GenBank/DDBJ databases">
        <title>Genone of Arthrobacter echini P9.</title>
        <authorList>
            <person name="Bowman J.P."/>
        </authorList>
    </citation>
    <scope>NUCLEOTIDE SEQUENCE [LARGE SCALE GENOMIC DNA]</scope>
    <source>
        <strain evidence="10 11">P9</strain>
    </source>
</reference>
<gene>
    <name evidence="10" type="ORF">FQ377_09550</name>
</gene>
<dbReference type="Pfam" id="PF03799">
    <property type="entry name" value="FtsQ_DivIB_C"/>
    <property type="match status" value="1"/>
</dbReference>
<dbReference type="PANTHER" id="PTHR37820:SF1">
    <property type="entry name" value="CELL DIVISION PROTEIN FTSQ"/>
    <property type="match status" value="1"/>
</dbReference>
<keyword evidence="3 7" id="KW-0812">Transmembrane</keyword>
<keyword evidence="5" id="KW-0131">Cell cycle</keyword>
<evidence type="ECO:0000313" key="11">
    <source>
        <dbReference type="Proteomes" id="UP000323410"/>
    </source>
</evidence>
<dbReference type="InterPro" id="IPR005548">
    <property type="entry name" value="Cell_div_FtsQ/DivIB_C"/>
</dbReference>
<feature type="transmembrane region" description="Helical" evidence="7">
    <location>
        <begin position="49"/>
        <end position="73"/>
    </location>
</feature>
<feature type="domain" description="Cell division protein FtsQ/DivIB C-terminal" evidence="8">
    <location>
        <begin position="144"/>
        <end position="243"/>
    </location>
</feature>
<evidence type="ECO:0000256" key="6">
    <source>
        <dbReference type="SAM" id="MobiDB-lite"/>
    </source>
</evidence>
<dbReference type="AlphaFoldDB" id="A0A5D0XRW7"/>
<name>A0A5D0XRW7_9MICC</name>
<dbReference type="GO" id="GO:0005886">
    <property type="term" value="C:plasma membrane"/>
    <property type="evidence" value="ECO:0007669"/>
    <property type="project" value="TreeGrafter"/>
</dbReference>
<dbReference type="InterPro" id="IPR050487">
    <property type="entry name" value="FtsQ_DivIB"/>
</dbReference>
<feature type="domain" description="POTRA" evidence="9">
    <location>
        <begin position="73"/>
        <end position="140"/>
    </location>
</feature>
<dbReference type="GO" id="GO:0051301">
    <property type="term" value="P:cell division"/>
    <property type="evidence" value="ECO:0007669"/>
    <property type="project" value="UniProtKB-KW"/>
</dbReference>
<dbReference type="Pfam" id="PF08478">
    <property type="entry name" value="POTRA_1"/>
    <property type="match status" value="1"/>
</dbReference>
<accession>A0A5D0XRW7</accession>
<proteinExistence type="predicted"/>
<evidence type="ECO:0000256" key="4">
    <source>
        <dbReference type="ARBA" id="ARBA00022989"/>
    </source>
</evidence>
<evidence type="ECO:0000256" key="7">
    <source>
        <dbReference type="SAM" id="Phobius"/>
    </source>
</evidence>
<evidence type="ECO:0000259" key="9">
    <source>
        <dbReference type="Pfam" id="PF08478"/>
    </source>
</evidence>
<keyword evidence="2" id="KW-0132">Cell division</keyword>
<keyword evidence="1" id="KW-1003">Cell membrane</keyword>
<dbReference type="Proteomes" id="UP000323410">
    <property type="component" value="Unassembled WGS sequence"/>
</dbReference>
<feature type="region of interest" description="Disordered" evidence="6">
    <location>
        <begin position="1"/>
        <end position="35"/>
    </location>
</feature>
<evidence type="ECO:0000259" key="8">
    <source>
        <dbReference type="Pfam" id="PF03799"/>
    </source>
</evidence>
<dbReference type="EMBL" id="VSLD01000004">
    <property type="protein sequence ID" value="TYC98561.1"/>
    <property type="molecule type" value="Genomic_DNA"/>
</dbReference>
<keyword evidence="7" id="KW-0472">Membrane</keyword>
<comment type="caution">
    <text evidence="10">The sequence shown here is derived from an EMBL/GenBank/DDBJ whole genome shotgun (WGS) entry which is preliminary data.</text>
</comment>
<evidence type="ECO:0000313" key="10">
    <source>
        <dbReference type="EMBL" id="TYC98561.1"/>
    </source>
</evidence>
<evidence type="ECO:0000256" key="5">
    <source>
        <dbReference type="ARBA" id="ARBA00023306"/>
    </source>
</evidence>
<protein>
    <submittedName>
        <fullName evidence="10">FtsQ-type POTRA domain-containing protein</fullName>
    </submittedName>
</protein>
<dbReference type="PANTHER" id="PTHR37820">
    <property type="entry name" value="CELL DIVISION PROTEIN DIVIB"/>
    <property type="match status" value="1"/>
</dbReference>
<sequence>MARKPPRPAGRSGSTPVPGHVVGTGDAPRSGTVLDFPGPRRSHRFRNTVLTLVSLAVVLGGLVAFAVFSPVLALQTIVVQGQSLTTADEIDAALEPLTGTSLTRISREDVLELLADKAPIEDVRIAAEPPSTLVVTLEERKPVAVVREGSEFVLIDSAGQHLAGVADREDVELPLIDGGTDAADSAMFSAITEVLAELPDPVLFRLTSASAGSVDSIKLSLDGDRTIFWGSSERSGEKALVVEAMLAMPAGDQPVKEFDVSTPDRPVTR</sequence>
<keyword evidence="4 7" id="KW-1133">Transmembrane helix</keyword>